<dbReference type="InterPro" id="IPR014229">
    <property type="entry name" value="Spore_YtfJ"/>
</dbReference>
<protein>
    <submittedName>
        <fullName evidence="2">Sporulation protein YtfJ (Spore_YtfJ)</fullName>
    </submittedName>
</protein>
<name>A0A1M6VLB9_9BACT</name>
<dbReference type="EMBL" id="FRAS01000006">
    <property type="protein sequence ID" value="SHK82036.1"/>
    <property type="molecule type" value="Genomic_DNA"/>
</dbReference>
<dbReference type="Pfam" id="PF09579">
    <property type="entry name" value="Spore_YtfJ"/>
    <property type="match status" value="1"/>
</dbReference>
<gene>
    <name evidence="2" type="ORF">SAMN02746009_01640</name>
</gene>
<sequence>MTPASDAAATPSSSLVERLARQLGASASAQTIYGTPVERDGVTVIPVARAIYGFGGGGGSKVSEGEGSGGGASMALTPVGYIELTEGRSRFRPIRGSVVPLVAVSGLVALLLLRNVPRLLRQNR</sequence>
<dbReference type="RefSeq" id="WP_170865213.1">
    <property type="nucleotide sequence ID" value="NZ_FRAS01000006.1"/>
</dbReference>
<accession>A0A1M6VLB9</accession>
<keyword evidence="1" id="KW-0812">Transmembrane</keyword>
<keyword evidence="1" id="KW-1133">Transmembrane helix</keyword>
<dbReference type="PANTHER" id="PTHR39162">
    <property type="entry name" value="GLL3345 PROTEIN"/>
    <property type="match status" value="1"/>
</dbReference>
<reference evidence="3" key="1">
    <citation type="submission" date="2016-11" db="EMBL/GenBank/DDBJ databases">
        <authorList>
            <person name="Varghese N."/>
            <person name="Submissions S."/>
        </authorList>
    </citation>
    <scope>NUCLEOTIDE SEQUENCE [LARGE SCALE GENOMIC DNA]</scope>
    <source>
        <strain evidence="3">DSM 18569</strain>
    </source>
</reference>
<proteinExistence type="predicted"/>
<dbReference type="AlphaFoldDB" id="A0A1M6VLB9"/>
<evidence type="ECO:0000313" key="2">
    <source>
        <dbReference type="EMBL" id="SHK82036.1"/>
    </source>
</evidence>
<keyword evidence="3" id="KW-1185">Reference proteome</keyword>
<evidence type="ECO:0000256" key="1">
    <source>
        <dbReference type="SAM" id="Phobius"/>
    </source>
</evidence>
<evidence type="ECO:0000313" key="3">
    <source>
        <dbReference type="Proteomes" id="UP000183947"/>
    </source>
</evidence>
<feature type="transmembrane region" description="Helical" evidence="1">
    <location>
        <begin position="98"/>
        <end position="116"/>
    </location>
</feature>
<organism evidence="2 3">
    <name type="scientific">Hymenobacter psychrotolerans DSM 18569</name>
    <dbReference type="NCBI Taxonomy" id="1121959"/>
    <lineage>
        <taxon>Bacteria</taxon>
        <taxon>Pseudomonadati</taxon>
        <taxon>Bacteroidota</taxon>
        <taxon>Cytophagia</taxon>
        <taxon>Cytophagales</taxon>
        <taxon>Hymenobacteraceae</taxon>
        <taxon>Hymenobacter</taxon>
    </lineage>
</organism>
<keyword evidence="1" id="KW-0472">Membrane</keyword>
<dbReference type="Proteomes" id="UP000183947">
    <property type="component" value="Unassembled WGS sequence"/>
</dbReference>
<dbReference type="STRING" id="1121959.SAMN02746009_01640"/>
<dbReference type="PANTHER" id="PTHR39162:SF1">
    <property type="entry name" value="SPORULATION PROTEIN YTFJ"/>
    <property type="match status" value="1"/>
</dbReference>